<evidence type="ECO:0000256" key="3">
    <source>
        <dbReference type="ARBA" id="ARBA00022964"/>
    </source>
</evidence>
<evidence type="ECO:0000256" key="2">
    <source>
        <dbReference type="ARBA" id="ARBA00022797"/>
    </source>
</evidence>
<keyword evidence="4" id="KW-0560">Oxidoreductase</keyword>
<keyword evidence="3" id="KW-0223">Dioxygenase</keyword>
<dbReference type="KEGG" id="gbi:PG2T_09815"/>
<dbReference type="InParanoid" id="A0A1B1YUI5"/>
<keyword evidence="6" id="KW-1185">Reference proteome</keyword>
<dbReference type="Pfam" id="PF00866">
    <property type="entry name" value="Ring_hydroxyl_B"/>
    <property type="match status" value="1"/>
</dbReference>
<evidence type="ECO:0000256" key="1">
    <source>
        <dbReference type="ARBA" id="ARBA00009570"/>
    </source>
</evidence>
<comment type="similarity">
    <text evidence="1">Belongs to the bacterial ring-hydroxylating dioxygenase beta subunit family.</text>
</comment>
<evidence type="ECO:0008006" key="7">
    <source>
        <dbReference type="Google" id="ProtNLM"/>
    </source>
</evidence>
<gene>
    <name evidence="5" type="ORF">PG2T_09815</name>
</gene>
<proteinExistence type="inferred from homology"/>
<protein>
    <recommendedName>
        <fullName evidence="7">Aromatic-ring-hydroxylating dioxygenase subunit beta</fullName>
    </recommendedName>
</protein>
<dbReference type="InterPro" id="IPR000391">
    <property type="entry name" value="Rng_hydr_dOase-bsu"/>
</dbReference>
<dbReference type="GO" id="GO:0051213">
    <property type="term" value="F:dioxygenase activity"/>
    <property type="evidence" value="ECO:0007669"/>
    <property type="project" value="UniProtKB-KW"/>
</dbReference>
<dbReference type="InterPro" id="IPR032710">
    <property type="entry name" value="NTF2-like_dom_sf"/>
</dbReference>
<evidence type="ECO:0000313" key="6">
    <source>
        <dbReference type="Proteomes" id="UP000092952"/>
    </source>
</evidence>
<keyword evidence="2" id="KW-0058">Aromatic hydrocarbons catabolism</keyword>
<name>A0A1B1YUI5_9GAMM</name>
<dbReference type="SUPFAM" id="SSF54427">
    <property type="entry name" value="NTF2-like"/>
    <property type="match status" value="1"/>
</dbReference>
<dbReference type="EMBL" id="CP014671">
    <property type="protein sequence ID" value="ANX04445.1"/>
    <property type="molecule type" value="Genomic_DNA"/>
</dbReference>
<dbReference type="Gene3D" id="3.10.450.50">
    <property type="match status" value="1"/>
</dbReference>
<reference evidence="6" key="1">
    <citation type="submission" date="2016-03" db="EMBL/GenBank/DDBJ databases">
        <title>Complete genome sequence of Solimmundus cernigliae, representing a novel lineage of polycyclic aromatic hydrocarbon degraders within the Gammaproteobacteria.</title>
        <authorList>
            <person name="Singleton D.R."/>
            <person name="Dickey A.N."/>
            <person name="Scholl E.H."/>
            <person name="Wright F.A."/>
            <person name="Aitken M.D."/>
        </authorList>
    </citation>
    <scope>NUCLEOTIDE SEQUENCE [LARGE SCALE GENOMIC DNA]</scope>
    <source>
        <strain evidence="6">TR3.2</strain>
    </source>
</reference>
<dbReference type="RefSeq" id="WP_068804648.1">
    <property type="nucleotide sequence ID" value="NZ_CP014671.1"/>
</dbReference>
<organism evidence="5 6">
    <name type="scientific">Immundisolibacter cernigliae</name>
    <dbReference type="NCBI Taxonomy" id="1810504"/>
    <lineage>
        <taxon>Bacteria</taxon>
        <taxon>Pseudomonadati</taxon>
        <taxon>Pseudomonadota</taxon>
        <taxon>Gammaproteobacteria</taxon>
        <taxon>Immundisolibacterales</taxon>
        <taxon>Immundisolibacteraceae</taxon>
        <taxon>Immundisolibacter</taxon>
    </lineage>
</organism>
<accession>A0A1B1YUI5</accession>
<dbReference type="AlphaFoldDB" id="A0A1B1YUI5"/>
<evidence type="ECO:0000313" key="5">
    <source>
        <dbReference type="EMBL" id="ANX04445.1"/>
    </source>
</evidence>
<sequence>MTVITDPGLLARVDALQQAYAHALDRRDMQGWLACFASTGRYELTSAENVRMGLPVGMMLDDCHERLRDRVKYVNEVWNHAVEHYLARHLLSRDLCAWADDGSLAASTNFSVFYTNAEGKSALLAVGHYEDIIVDEGGALRFASKRAVMDTAVPPRYIIYPL</sequence>
<evidence type="ECO:0000256" key="4">
    <source>
        <dbReference type="ARBA" id="ARBA00023002"/>
    </source>
</evidence>
<dbReference type="Proteomes" id="UP000092952">
    <property type="component" value="Chromosome"/>
</dbReference>
<dbReference type="STRING" id="1810504.PG2T_09815"/>